<dbReference type="Pfam" id="PF03401">
    <property type="entry name" value="TctC"/>
    <property type="match status" value="1"/>
</dbReference>
<organism evidence="3 4">
    <name type="scientific">Pseudomonas sediminis</name>
    <dbReference type="NCBI Taxonomy" id="1691904"/>
    <lineage>
        <taxon>Bacteria</taxon>
        <taxon>Pseudomonadati</taxon>
        <taxon>Pseudomonadota</taxon>
        <taxon>Gammaproteobacteria</taxon>
        <taxon>Pseudomonadales</taxon>
        <taxon>Pseudomonadaceae</taxon>
        <taxon>Pseudomonas</taxon>
    </lineage>
</organism>
<dbReference type="RefSeq" id="WP_179545283.1">
    <property type="nucleotide sequence ID" value="NZ_CP060009.1"/>
</dbReference>
<dbReference type="Gene3D" id="3.40.190.10">
    <property type="entry name" value="Periplasmic binding protein-like II"/>
    <property type="match status" value="1"/>
</dbReference>
<evidence type="ECO:0000313" key="4">
    <source>
        <dbReference type="Proteomes" id="UP000515254"/>
    </source>
</evidence>
<dbReference type="InterPro" id="IPR042100">
    <property type="entry name" value="Bug_dom1"/>
</dbReference>
<dbReference type="InterPro" id="IPR005064">
    <property type="entry name" value="BUG"/>
</dbReference>
<dbReference type="Gene3D" id="3.40.190.150">
    <property type="entry name" value="Bordetella uptake gene, domain 1"/>
    <property type="match status" value="1"/>
</dbReference>
<dbReference type="PANTHER" id="PTHR42928:SF5">
    <property type="entry name" value="BLR1237 PROTEIN"/>
    <property type="match status" value="1"/>
</dbReference>
<dbReference type="EMBL" id="CP060009">
    <property type="protein sequence ID" value="QNG99832.1"/>
    <property type="molecule type" value="Genomic_DNA"/>
</dbReference>
<evidence type="ECO:0000256" key="1">
    <source>
        <dbReference type="ARBA" id="ARBA00006987"/>
    </source>
</evidence>
<reference evidence="3 4" key="1">
    <citation type="journal article" date="2020" name="Microbiol. Resour. Announc.">
        <title>Complete genome sequences of four natural Pseudomonas isolates that catabolize a wide range of aromatic compounds relevant to lignin valorization.</title>
        <authorList>
            <person name="Hatmaker E.A."/>
            <person name="Presley G."/>
            <person name="Cannon O."/>
            <person name="Guss A.M."/>
            <person name="Elkins J.G."/>
        </authorList>
    </citation>
    <scope>NUCLEOTIDE SEQUENCE [LARGE SCALE GENOMIC DNA]</scope>
    <source>
        <strain evidence="3 4">B10D7D</strain>
    </source>
</reference>
<proteinExistence type="inferred from homology"/>
<feature type="signal peptide" evidence="2">
    <location>
        <begin position="1"/>
        <end position="28"/>
    </location>
</feature>
<protein>
    <submittedName>
        <fullName evidence="3">Tripartite tricarboxylate transporter substrate binding protein</fullName>
    </submittedName>
</protein>
<keyword evidence="2" id="KW-0732">Signal</keyword>
<dbReference type="CDD" id="cd07012">
    <property type="entry name" value="PBP2_Bug_TTT"/>
    <property type="match status" value="1"/>
</dbReference>
<gene>
    <name evidence="3" type="ORF">HNQ25_16225</name>
</gene>
<evidence type="ECO:0000256" key="2">
    <source>
        <dbReference type="SAM" id="SignalP"/>
    </source>
</evidence>
<dbReference type="Proteomes" id="UP000515254">
    <property type="component" value="Chromosome"/>
</dbReference>
<dbReference type="PIRSF" id="PIRSF017082">
    <property type="entry name" value="YflP"/>
    <property type="match status" value="1"/>
</dbReference>
<sequence length="323" mass="34775">MKTIKRTVNILKGIVPAAFMLMALPAAADYPERPVSVIIAYGAGGNTDVGARILFPKVEQALGATLNIINRPGGGGWVGWTQMLNAKSDGYTLGYINTPNLTTGYLDPHYKRKATLDDFDLIANHVTDYGVISINKDETRFTNIQELVEYAKANTLTASTTGANGDDHIAMLKMNQKFATQFVPVHTTGTAEQRAALQGGHVDVSFSNVGDTNLAHKGGDLAIIAVMAPERSSFIPDVPTLSESGFPDVVSWSARGIAAPKGLSEEQLASLREAFIAGLNDPEHLAKMKEMGLQVDIRTGDDYRAMLLEEENGIRELSGLLGW</sequence>
<dbReference type="PANTHER" id="PTHR42928">
    <property type="entry name" value="TRICARBOXYLATE-BINDING PROTEIN"/>
    <property type="match status" value="1"/>
</dbReference>
<name>A0ABX6SD94_9PSED</name>
<dbReference type="SUPFAM" id="SSF53850">
    <property type="entry name" value="Periplasmic binding protein-like II"/>
    <property type="match status" value="1"/>
</dbReference>
<feature type="chain" id="PRO_5046601720" evidence="2">
    <location>
        <begin position="29"/>
        <end position="323"/>
    </location>
</feature>
<accession>A0ABX6SD94</accession>
<comment type="similarity">
    <text evidence="1">Belongs to the UPF0065 (bug) family.</text>
</comment>
<evidence type="ECO:0000313" key="3">
    <source>
        <dbReference type="EMBL" id="QNG99832.1"/>
    </source>
</evidence>
<keyword evidence="4" id="KW-1185">Reference proteome</keyword>